<dbReference type="SMART" id="SM00768">
    <property type="entry name" value="X8"/>
    <property type="match status" value="1"/>
</dbReference>
<name>A0ABR2AF98_9ROSI</name>
<dbReference type="Proteomes" id="UP001472677">
    <property type="component" value="Unassembled WGS sequence"/>
</dbReference>
<keyword evidence="2" id="KW-0336">GPI-anchor</keyword>
<proteinExistence type="predicted"/>
<protein>
    <recommendedName>
        <fullName evidence="5">X8 domain-containing protein</fullName>
    </recommendedName>
</protein>
<dbReference type="InterPro" id="IPR012946">
    <property type="entry name" value="X8"/>
</dbReference>
<organism evidence="6 7">
    <name type="scientific">Hibiscus sabdariffa</name>
    <name type="common">roselle</name>
    <dbReference type="NCBI Taxonomy" id="183260"/>
    <lineage>
        <taxon>Eukaryota</taxon>
        <taxon>Viridiplantae</taxon>
        <taxon>Streptophyta</taxon>
        <taxon>Embryophyta</taxon>
        <taxon>Tracheophyta</taxon>
        <taxon>Spermatophyta</taxon>
        <taxon>Magnoliopsida</taxon>
        <taxon>eudicotyledons</taxon>
        <taxon>Gunneridae</taxon>
        <taxon>Pentapetalae</taxon>
        <taxon>rosids</taxon>
        <taxon>malvids</taxon>
        <taxon>Malvales</taxon>
        <taxon>Malvaceae</taxon>
        <taxon>Malvoideae</taxon>
        <taxon>Hibiscus</taxon>
    </lineage>
</organism>
<dbReference type="PANTHER" id="PTHR31044">
    <property type="entry name" value="BETA-1,3 GLUCANASE"/>
    <property type="match status" value="1"/>
</dbReference>
<evidence type="ECO:0000313" key="7">
    <source>
        <dbReference type="Proteomes" id="UP001472677"/>
    </source>
</evidence>
<feature type="domain" description="X8" evidence="5">
    <location>
        <begin position="42"/>
        <end position="127"/>
    </location>
</feature>
<keyword evidence="7" id="KW-1185">Reference proteome</keyword>
<comment type="subcellular location">
    <subcellularLocation>
        <location evidence="1">Cell membrane</location>
        <topology evidence="1">Lipid-anchor</topology>
        <topology evidence="1">GPI-anchor</topology>
    </subcellularLocation>
</comment>
<dbReference type="Pfam" id="PF07983">
    <property type="entry name" value="X8"/>
    <property type="match status" value="1"/>
</dbReference>
<keyword evidence="2" id="KW-0449">Lipoprotein</keyword>
<evidence type="ECO:0000256" key="2">
    <source>
        <dbReference type="ARBA" id="ARBA00022622"/>
    </source>
</evidence>
<dbReference type="PANTHER" id="PTHR31044:SF52">
    <property type="entry name" value="OS01G0631500 PROTEIN"/>
    <property type="match status" value="1"/>
</dbReference>
<dbReference type="InterPro" id="IPR044788">
    <property type="entry name" value="X8_dom_prot"/>
</dbReference>
<evidence type="ECO:0000256" key="1">
    <source>
        <dbReference type="ARBA" id="ARBA00004609"/>
    </source>
</evidence>
<comment type="caution">
    <text evidence="6">The sequence shown here is derived from an EMBL/GenBank/DDBJ whole genome shotgun (WGS) entry which is preliminary data.</text>
</comment>
<dbReference type="Gene3D" id="1.20.58.1040">
    <property type="match status" value="1"/>
</dbReference>
<dbReference type="EMBL" id="JBBPBM010000753">
    <property type="protein sequence ID" value="KAK8491787.1"/>
    <property type="molecule type" value="Genomic_DNA"/>
</dbReference>
<feature type="chain" id="PRO_5047364341" description="X8 domain-containing protein" evidence="4">
    <location>
        <begin position="29"/>
        <end position="128"/>
    </location>
</feature>
<gene>
    <name evidence="6" type="ORF">V6N12_073109</name>
</gene>
<sequence>MESLSRVAFFLLVAVVFRLFSSATVVEARKAGNHDGSTNSKKWCVAKDGAPDVDLKKNLDWACGLSDLDCRPIQPGGGCSETVTVKSRASFAMNSYYRKHETMPDACDFSGTAEITNNDPSHGNCIYI</sequence>
<keyword evidence="2" id="KW-0325">Glycoprotein</keyword>
<evidence type="ECO:0000259" key="5">
    <source>
        <dbReference type="SMART" id="SM00768"/>
    </source>
</evidence>
<reference evidence="6 7" key="1">
    <citation type="journal article" date="2024" name="G3 (Bethesda)">
        <title>Genome assembly of Hibiscus sabdariffa L. provides insights into metabolisms of medicinal natural products.</title>
        <authorList>
            <person name="Kim T."/>
        </authorList>
    </citation>
    <scope>NUCLEOTIDE SEQUENCE [LARGE SCALE GENOMIC DNA]</scope>
    <source>
        <strain evidence="6">TK-2024</strain>
        <tissue evidence="6">Old leaves</tissue>
    </source>
</reference>
<evidence type="ECO:0000313" key="6">
    <source>
        <dbReference type="EMBL" id="KAK8491787.1"/>
    </source>
</evidence>
<evidence type="ECO:0000256" key="3">
    <source>
        <dbReference type="ARBA" id="ARBA00022729"/>
    </source>
</evidence>
<keyword evidence="2" id="KW-0472">Membrane</keyword>
<evidence type="ECO:0000256" key="4">
    <source>
        <dbReference type="SAM" id="SignalP"/>
    </source>
</evidence>
<feature type="signal peptide" evidence="4">
    <location>
        <begin position="1"/>
        <end position="28"/>
    </location>
</feature>
<keyword evidence="3 4" id="KW-0732">Signal</keyword>
<accession>A0ABR2AF98</accession>